<evidence type="ECO:0000256" key="1">
    <source>
        <dbReference type="SAM" id="MobiDB-lite"/>
    </source>
</evidence>
<organism evidence="2 3">
    <name type="scientific">Streptomyces hundungensis</name>
    <dbReference type="NCBI Taxonomy" id="1077946"/>
    <lineage>
        <taxon>Bacteria</taxon>
        <taxon>Bacillati</taxon>
        <taxon>Actinomycetota</taxon>
        <taxon>Actinomycetes</taxon>
        <taxon>Kitasatosporales</taxon>
        <taxon>Streptomycetaceae</taxon>
        <taxon>Streptomyces</taxon>
    </lineage>
</organism>
<sequence>MALASLALLLTLAGYAALCAISPFARCRKCQGSGLRPSRGRSLKPCRRCRGHRYRLRTGRRLLNTGRDIHHTGTRPNPQRSEGETTPWH</sequence>
<dbReference type="EMBL" id="CP032698">
    <property type="protein sequence ID" value="AYG80130.1"/>
    <property type="molecule type" value="Genomic_DNA"/>
</dbReference>
<protein>
    <submittedName>
        <fullName evidence="2">Uncharacterized protein</fullName>
    </submittedName>
</protein>
<name>A0A387HGV0_9ACTN</name>
<proteinExistence type="predicted"/>
<accession>A0A387HGV0</accession>
<feature type="region of interest" description="Disordered" evidence="1">
    <location>
        <begin position="62"/>
        <end position="89"/>
    </location>
</feature>
<evidence type="ECO:0000313" key="2">
    <source>
        <dbReference type="EMBL" id="AYG80130.1"/>
    </source>
</evidence>
<dbReference type="RefSeq" id="WP_120721124.1">
    <property type="nucleotide sequence ID" value="NZ_CP032698.1"/>
</dbReference>
<reference evidence="2 3" key="1">
    <citation type="submission" date="2018-10" db="EMBL/GenBank/DDBJ databases">
        <title>Relationship between Morphology and Antimicrobial Activity in Streptomyces.</title>
        <authorList>
            <person name="Kang H.J."/>
            <person name="Kim S.B."/>
        </authorList>
    </citation>
    <scope>NUCLEOTIDE SEQUENCE [LARGE SCALE GENOMIC DNA]</scope>
    <source>
        <strain evidence="2 3">BH38</strain>
    </source>
</reference>
<gene>
    <name evidence="2" type="ORF">DWB77_02256</name>
</gene>
<dbReference type="KEGG" id="shun:DWB77_02256"/>
<dbReference type="Proteomes" id="UP000271554">
    <property type="component" value="Chromosome"/>
</dbReference>
<evidence type="ECO:0000313" key="3">
    <source>
        <dbReference type="Proteomes" id="UP000271554"/>
    </source>
</evidence>
<keyword evidence="3" id="KW-1185">Reference proteome</keyword>
<dbReference type="AlphaFoldDB" id="A0A387HGV0"/>